<keyword evidence="2" id="KW-0732">Signal</keyword>
<dbReference type="GeneID" id="28847228"/>
<evidence type="ECO:0000313" key="5">
    <source>
        <dbReference type="Proteomes" id="UP000078397"/>
    </source>
</evidence>
<dbReference type="Pfam" id="PF22596">
    <property type="entry name" value="Scabin-like"/>
    <property type="match status" value="1"/>
</dbReference>
<dbReference type="SUPFAM" id="SSF56399">
    <property type="entry name" value="ADP-ribosylation"/>
    <property type="match status" value="1"/>
</dbReference>
<comment type="caution">
    <text evidence="4">The sequence shown here is derived from an EMBL/GenBank/DDBJ whole genome shotgun (WGS) entry which is preliminary data.</text>
</comment>
<accession>A0A179F2D0</accession>
<dbReference type="Proteomes" id="UP000078397">
    <property type="component" value="Unassembled WGS sequence"/>
</dbReference>
<reference evidence="4 5" key="1">
    <citation type="journal article" date="2016" name="PLoS Pathog.">
        <title>Biosynthesis of antibiotic leucinostatins in bio-control fungus Purpureocillium lilacinum and their inhibition on phytophthora revealed by genome mining.</title>
        <authorList>
            <person name="Wang G."/>
            <person name="Liu Z."/>
            <person name="Lin R."/>
            <person name="Li E."/>
            <person name="Mao Z."/>
            <person name="Ling J."/>
            <person name="Yang Y."/>
            <person name="Yin W.B."/>
            <person name="Xie B."/>
        </authorList>
    </citation>
    <scope>NUCLEOTIDE SEQUENCE [LARGE SCALE GENOMIC DNA]</scope>
    <source>
        <strain evidence="4">170</strain>
    </source>
</reference>
<dbReference type="KEGG" id="pchm:VFPPC_03775"/>
<evidence type="ECO:0000256" key="1">
    <source>
        <dbReference type="SAM" id="MobiDB-lite"/>
    </source>
</evidence>
<dbReference type="STRING" id="1380566.A0A179F2D0"/>
<evidence type="ECO:0000259" key="3">
    <source>
        <dbReference type="Pfam" id="PF22596"/>
    </source>
</evidence>
<dbReference type="Gene3D" id="3.90.210.10">
    <property type="entry name" value="Heat-Labile Enterotoxin, subunit A"/>
    <property type="match status" value="1"/>
</dbReference>
<dbReference type="AlphaFoldDB" id="A0A179F2D0"/>
<feature type="domain" description="Pierisin-like" evidence="3">
    <location>
        <begin position="78"/>
        <end position="196"/>
    </location>
</feature>
<feature type="region of interest" description="Disordered" evidence="1">
    <location>
        <begin position="56"/>
        <end position="78"/>
    </location>
</feature>
<keyword evidence="5" id="KW-1185">Reference proteome</keyword>
<dbReference type="InterPro" id="IPR054695">
    <property type="entry name" value="Pierisin-like_dom"/>
</dbReference>
<feature type="compositionally biased region" description="Basic and acidic residues" evidence="1">
    <location>
        <begin position="254"/>
        <end position="273"/>
    </location>
</feature>
<evidence type="ECO:0000313" key="4">
    <source>
        <dbReference type="EMBL" id="OAQ59541.1"/>
    </source>
</evidence>
<dbReference type="Gene3D" id="1.20.1290.10">
    <property type="entry name" value="AhpD-like"/>
    <property type="match status" value="1"/>
</dbReference>
<feature type="chain" id="PRO_5008101146" evidence="2">
    <location>
        <begin position="17"/>
        <end position="874"/>
    </location>
</feature>
<feature type="region of interest" description="Disordered" evidence="1">
    <location>
        <begin position="234"/>
        <end position="288"/>
    </location>
</feature>
<dbReference type="InterPro" id="IPR029032">
    <property type="entry name" value="AhpD-like"/>
</dbReference>
<dbReference type="RefSeq" id="XP_018137534.1">
    <property type="nucleotide sequence ID" value="XM_018283234.1"/>
</dbReference>
<proteinExistence type="predicted"/>
<sequence length="874" mass="94779">MRAYQLLAFCVVEAIAAPWSTNLSPGVPSTAHTGVDIDLADITSSQDSFRRQAPLPAKISSAEDSKKAAPGGGKLGVLYRGDSRPPDEIFRIGFTPKGNDRSLQGKLSFHVNSAYVSTSRSPVAASMYAFGQTDNRQPTGYIYVLAPDGVPDGYWFPDIWRKDGPVLNNQEFAVDGSIPASSISHAYQVTQDNPSSRAIKIKNPGYIFRSCPRCTILKRAICDPANFVEDEGLKEQPATGQQEEPKKPTPGGNEDGKKPPTEAETGNTDKAKAGNDAGPPKSNQEPDVKMTKLAEKISENEFNAIVAKHKLGSAPEFWKTTVSQARTTIIQPLVSKMKPPRVVIKGLGRAIPGVVDVFLTAGALTKAFLTETSALDRASTGTSLVPLVGCGVGAAANNQDGKTTPFEGVDTALCFIGDELMLSAVGAPIGMVVSLVRMIVSFFSILDSREKTAKTLRDEQWNNLLDEKMTRLVISKEFRVKLQSSLALDSMVVASYGADWIGQLVTNSTTEAIRAEVNAQIVSRQRQFLLNNVPVHFSNLLKSVAEEYNKEFIEKWKSAQKPPARTPAGGFGSAGERFAEAQAHRKTLELYEQNLVTTAQKLRDEPPTLPADLSLAYYIGVAAGFGESQVINLDDSGRLGSTSVEWRTAVQREVIEPNKYYTDITGKQASEIVDRDTTAVAEVLQGKITEAELPSTVEGLTNVKEFHLLIAMNLGRLMAGYKKSAREGDGRYFDHMYDNDKPGLLQQLRNFDQSSMVYSLGSFARYIALCAGFTKEQVEQAFNGKVPSGLDDRAAAVYSLALTLARLHGPLGDAVFEQAREVLGRDEVAGMAHTVCGYIYVAMLSNISDAGAPNLGEDAVQQRRTEIQQSNNSL</sequence>
<name>A0A179F2D0_METCM</name>
<protein>
    <submittedName>
        <fullName evidence="4">Peptidase cysteine/serine, trypsin-like protein</fullName>
    </submittedName>
</protein>
<dbReference type="EMBL" id="LSBJ02000002">
    <property type="protein sequence ID" value="OAQ59541.1"/>
    <property type="molecule type" value="Genomic_DNA"/>
</dbReference>
<dbReference type="OrthoDB" id="4868762at2759"/>
<feature type="signal peptide" evidence="2">
    <location>
        <begin position="1"/>
        <end position="16"/>
    </location>
</feature>
<gene>
    <name evidence="4" type="ORF">VFPPC_03775</name>
</gene>
<organism evidence="4 5">
    <name type="scientific">Pochonia chlamydosporia 170</name>
    <dbReference type="NCBI Taxonomy" id="1380566"/>
    <lineage>
        <taxon>Eukaryota</taxon>
        <taxon>Fungi</taxon>
        <taxon>Dikarya</taxon>
        <taxon>Ascomycota</taxon>
        <taxon>Pezizomycotina</taxon>
        <taxon>Sordariomycetes</taxon>
        <taxon>Hypocreomycetidae</taxon>
        <taxon>Hypocreales</taxon>
        <taxon>Clavicipitaceae</taxon>
        <taxon>Pochonia</taxon>
    </lineage>
</organism>
<dbReference type="SUPFAM" id="SSF69118">
    <property type="entry name" value="AhpD-like"/>
    <property type="match status" value="1"/>
</dbReference>
<evidence type="ECO:0000256" key="2">
    <source>
        <dbReference type="SAM" id="SignalP"/>
    </source>
</evidence>